<organism evidence="1 2">
    <name type="scientific">Gemmatirosa kalamazoonensis</name>
    <dbReference type="NCBI Taxonomy" id="861299"/>
    <lineage>
        <taxon>Bacteria</taxon>
        <taxon>Pseudomonadati</taxon>
        <taxon>Gemmatimonadota</taxon>
        <taxon>Gemmatimonadia</taxon>
        <taxon>Gemmatimonadales</taxon>
        <taxon>Gemmatimonadaceae</taxon>
        <taxon>Gemmatirosa</taxon>
    </lineage>
</organism>
<dbReference type="RefSeq" id="WP_025410913.1">
    <property type="nucleotide sequence ID" value="NZ_CP007128.1"/>
</dbReference>
<dbReference type="AlphaFoldDB" id="W0RGF5"/>
<dbReference type="KEGG" id="gba:J421_1878"/>
<dbReference type="InParanoid" id="W0RGF5"/>
<reference evidence="1 2" key="1">
    <citation type="journal article" date="2014" name="Genome Announc.">
        <title>Genome Sequence and Methylome of Soil Bacterium Gemmatirosa kalamazoonensis KBS708T, a Member of the Rarely Cultivated Gemmatimonadetes Phylum.</title>
        <authorList>
            <person name="Debruyn J.M."/>
            <person name="Radosevich M."/>
            <person name="Wommack K.E."/>
            <person name="Polson S.W."/>
            <person name="Hauser L.J."/>
            <person name="Fawaz M.N."/>
            <person name="Korlach J."/>
            <person name="Tsai Y.C."/>
        </authorList>
    </citation>
    <scope>NUCLEOTIDE SEQUENCE [LARGE SCALE GENOMIC DNA]</scope>
    <source>
        <strain evidence="1 2">KBS708</strain>
    </source>
</reference>
<dbReference type="STRING" id="861299.J421_1878"/>
<protein>
    <submittedName>
        <fullName evidence="1">Uncharacterized protein</fullName>
    </submittedName>
</protein>
<sequence length="63" mass="6889">MPNEEPTAPRPRARLTEADVHVALAALGLLPYLAWARPDLMPPREDLTSPERLYALPGMAVVA</sequence>
<keyword evidence="2" id="KW-1185">Reference proteome</keyword>
<dbReference type="HOGENOM" id="CLU_2879442_0_0_0"/>
<evidence type="ECO:0000313" key="1">
    <source>
        <dbReference type="EMBL" id="AHG89415.1"/>
    </source>
</evidence>
<accession>W0RGF5</accession>
<gene>
    <name evidence="1" type="ORF">J421_1878</name>
</gene>
<name>W0RGF5_9BACT</name>
<proteinExistence type="predicted"/>
<dbReference type="EMBL" id="CP007128">
    <property type="protein sequence ID" value="AHG89415.1"/>
    <property type="molecule type" value="Genomic_DNA"/>
</dbReference>
<evidence type="ECO:0000313" key="2">
    <source>
        <dbReference type="Proteomes" id="UP000019151"/>
    </source>
</evidence>
<dbReference type="Proteomes" id="UP000019151">
    <property type="component" value="Chromosome"/>
</dbReference>